<protein>
    <submittedName>
        <fullName evidence="3">Amidohydrolase family protein</fullName>
    </submittedName>
</protein>
<dbReference type="InterPro" id="IPR032465">
    <property type="entry name" value="ACMSD"/>
</dbReference>
<dbReference type="Proteomes" id="UP000738431">
    <property type="component" value="Chromosome"/>
</dbReference>
<dbReference type="RefSeq" id="WP_225919203.1">
    <property type="nucleotide sequence ID" value="NZ_CP139781.1"/>
</dbReference>
<dbReference type="PANTHER" id="PTHR21240">
    <property type="entry name" value="2-AMINO-3-CARBOXYLMUCONATE-6-SEMIALDEHYDE DECARBOXYLASE"/>
    <property type="match status" value="1"/>
</dbReference>
<feature type="domain" description="Amidohydrolase-related" evidence="2">
    <location>
        <begin position="32"/>
        <end position="320"/>
    </location>
</feature>
<evidence type="ECO:0000259" key="2">
    <source>
        <dbReference type="Pfam" id="PF04909"/>
    </source>
</evidence>
<name>A0ABZ1C915_9BACT</name>
<organism evidence="3 4">
    <name type="scientific">Actomonas aquatica</name>
    <dbReference type="NCBI Taxonomy" id="2866162"/>
    <lineage>
        <taxon>Bacteria</taxon>
        <taxon>Pseudomonadati</taxon>
        <taxon>Verrucomicrobiota</taxon>
        <taxon>Opitutia</taxon>
        <taxon>Opitutales</taxon>
        <taxon>Opitutaceae</taxon>
        <taxon>Actomonas</taxon>
    </lineage>
</organism>
<reference evidence="3 4" key="1">
    <citation type="submission" date="2021-08" db="EMBL/GenBank/DDBJ databases">
        <authorList>
            <person name="Zhang D."/>
            <person name="Zhang A."/>
            <person name="Wang L."/>
        </authorList>
    </citation>
    <scope>NUCLEOTIDE SEQUENCE [LARGE SCALE GENOMIC DNA]</scope>
    <source>
        <strain evidence="3 4">WL0086</strain>
    </source>
</reference>
<dbReference type="EMBL" id="CP139781">
    <property type="protein sequence ID" value="WRQ88084.1"/>
    <property type="molecule type" value="Genomic_DNA"/>
</dbReference>
<evidence type="ECO:0000313" key="4">
    <source>
        <dbReference type="Proteomes" id="UP000738431"/>
    </source>
</evidence>
<evidence type="ECO:0000256" key="1">
    <source>
        <dbReference type="ARBA" id="ARBA00023239"/>
    </source>
</evidence>
<evidence type="ECO:0000313" key="3">
    <source>
        <dbReference type="EMBL" id="WRQ88084.1"/>
    </source>
</evidence>
<gene>
    <name evidence="3" type="ORF">K1X11_001610</name>
</gene>
<dbReference type="Gene3D" id="3.20.20.140">
    <property type="entry name" value="Metal-dependent hydrolases"/>
    <property type="match status" value="1"/>
</dbReference>
<dbReference type="PANTHER" id="PTHR21240:SF28">
    <property type="entry name" value="ISO-OROTATE DECARBOXYLASE (EUROFUNG)"/>
    <property type="match status" value="1"/>
</dbReference>
<proteinExistence type="predicted"/>
<dbReference type="SUPFAM" id="SSF51556">
    <property type="entry name" value="Metallo-dependent hydrolases"/>
    <property type="match status" value="1"/>
</dbReference>
<accession>A0ABZ1C915</accession>
<dbReference type="InterPro" id="IPR032466">
    <property type="entry name" value="Metal_Hydrolase"/>
</dbReference>
<keyword evidence="4" id="KW-1185">Reference proteome</keyword>
<reference evidence="3 4" key="2">
    <citation type="submission" date="2023-12" db="EMBL/GenBank/DDBJ databases">
        <title>Description of an unclassified Opitutus bacterium of Verrucomicrobiota.</title>
        <authorList>
            <person name="Zhang D.-F."/>
        </authorList>
    </citation>
    <scope>NUCLEOTIDE SEQUENCE [LARGE SCALE GENOMIC DNA]</scope>
    <source>
        <strain evidence="3 4">WL0086</strain>
    </source>
</reference>
<keyword evidence="1" id="KW-0456">Lyase</keyword>
<sequence>MKRLSNDGAKGAAGLRVAAGPATHDFEGVRVIDAHVHLYPPQINADPAGWAAAAGEPHWATLCTRVRPGGRAVQGFPSVDTLLRDMDAAGVDEAVLLGWYWQTVAATELQNRFFEEVVAAHPDRLRACGTWHPAMGVGPLASFRERGFVGIGELSPHSIGYGEGDVAAWAELFAAAGKLGLPVNLHVTDPRSRPFPGKVETPLRDFVGWARQFPQTTFVLAHGGGRMPWFKPDVLRLPNVVFDMAAFPLLYPPPSLDAWVAQCRPGKLLWGSDHPLNLYPRSGDDEAASLAAWRREMVEAGFGDEVRDALLGGNASRVYARR</sequence>
<dbReference type="InterPro" id="IPR006680">
    <property type="entry name" value="Amidohydro-rel"/>
</dbReference>
<dbReference type="Pfam" id="PF04909">
    <property type="entry name" value="Amidohydro_2"/>
    <property type="match status" value="1"/>
</dbReference>